<dbReference type="KEGG" id="maes:Ga0123461_1498"/>
<reference evidence="2 3" key="1">
    <citation type="submission" date="2016-12" db="EMBL/GenBank/DDBJ databases">
        <title>Isolation and genomic insights into novel planktonic Zetaproteobacteria from stratified waters of the Chesapeake Bay.</title>
        <authorList>
            <person name="McAllister S.M."/>
            <person name="Kato S."/>
            <person name="Chan C.S."/>
            <person name="Chiu B.K."/>
            <person name="Field E.K."/>
        </authorList>
    </citation>
    <scope>NUCLEOTIDE SEQUENCE [LARGE SCALE GENOMIC DNA]</scope>
    <source>
        <strain evidence="2 3">CP-5</strain>
    </source>
</reference>
<feature type="transmembrane region" description="Helical" evidence="1">
    <location>
        <begin position="126"/>
        <end position="142"/>
    </location>
</feature>
<evidence type="ECO:0000313" key="2">
    <source>
        <dbReference type="EMBL" id="ATX79912.1"/>
    </source>
</evidence>
<gene>
    <name evidence="2" type="ORF">Ga0123461_1498</name>
</gene>
<protein>
    <submittedName>
        <fullName evidence="2">Putative membrane protein</fullName>
    </submittedName>
</protein>
<feature type="transmembrane region" description="Helical" evidence="1">
    <location>
        <begin position="353"/>
        <end position="372"/>
    </location>
</feature>
<dbReference type="EMBL" id="CP018799">
    <property type="protein sequence ID" value="ATX79912.1"/>
    <property type="molecule type" value="Genomic_DNA"/>
</dbReference>
<feature type="transmembrane region" description="Helical" evidence="1">
    <location>
        <begin position="205"/>
        <end position="228"/>
    </location>
</feature>
<keyword evidence="1" id="KW-1133">Transmembrane helix</keyword>
<keyword evidence="1" id="KW-0812">Transmembrane</keyword>
<sequence length="554" mass="62677">MITGKRSVWWAGLWAAILVHFTFFLIIGMSHHWGYLSSINDLGTFDQLVWSTLHGNFLQTTINPFETPMIRLGIHFDPILLLFVPLYALSASIEWLIIAQAAALALAAWPVFLLARHTFQSEKSGFIWTIVYLMNPFLLSAGSWDFHPVTLTVPFIALGLLAVVKQNIRMLILSCLFILMCKEHMGLTVIGFGLLWWFHNRDWKTAFLVAALGATHLLLVLYFIMPLLSPIGTPVMLGEQLGQMSRYNWLGNSLTEVIHTMMTQPDVVWARVVKMGGIIYWWLLSIPFFFVFPFIGLQFLLPGLGDLVANTLSSNPMPKGIWSYHSAGLIPVITAAAMHGVERITRWQTTFSAQGLAGLIVASSLVTGYFFLPLPLTGAINYWAPNHVLSWPNPNVQMVRSALGSSTSLSIQANIGAHFTQRQSIYLYPAKVGEVDAIVLHLASPTTNINFPPEQRPDTLKNHHITWLDGHLQMDRTEYLASIESLLDNKEYGILLWNDPWLVLSKTATSHQPEGVKSKIRQLREEWDIEPTEYRNTLDKHWQDDYSISKKKMR</sequence>
<feature type="transmembrane region" description="Helical" evidence="1">
    <location>
        <begin position="321"/>
        <end position="341"/>
    </location>
</feature>
<accession>A0A2K8KYR0</accession>
<proteinExistence type="predicted"/>
<feature type="transmembrane region" description="Helical" evidence="1">
    <location>
        <begin position="171"/>
        <end position="199"/>
    </location>
</feature>
<organism evidence="2 3">
    <name type="scientific">Mariprofundus aestuarium</name>
    <dbReference type="NCBI Taxonomy" id="1921086"/>
    <lineage>
        <taxon>Bacteria</taxon>
        <taxon>Pseudomonadati</taxon>
        <taxon>Pseudomonadota</taxon>
        <taxon>Candidatius Mariprofundia</taxon>
        <taxon>Mariprofundales</taxon>
        <taxon>Mariprofundaceae</taxon>
        <taxon>Mariprofundus</taxon>
    </lineage>
</organism>
<keyword evidence="3" id="KW-1185">Reference proteome</keyword>
<dbReference type="Pfam" id="PF09852">
    <property type="entry name" value="DUF2079"/>
    <property type="match status" value="1"/>
</dbReference>
<feature type="transmembrane region" description="Helical" evidence="1">
    <location>
        <begin position="7"/>
        <end position="28"/>
    </location>
</feature>
<feature type="transmembrane region" description="Helical" evidence="1">
    <location>
        <begin position="279"/>
        <end position="301"/>
    </location>
</feature>
<keyword evidence="1" id="KW-0472">Membrane</keyword>
<name>A0A2K8KYR0_MARES</name>
<feature type="transmembrane region" description="Helical" evidence="1">
    <location>
        <begin position="148"/>
        <end position="164"/>
    </location>
</feature>
<feature type="transmembrane region" description="Helical" evidence="1">
    <location>
        <begin position="95"/>
        <end position="114"/>
    </location>
</feature>
<dbReference type="InterPro" id="IPR018650">
    <property type="entry name" value="STSV1_Orf64"/>
</dbReference>
<evidence type="ECO:0000313" key="3">
    <source>
        <dbReference type="Proteomes" id="UP000231701"/>
    </source>
</evidence>
<dbReference type="Proteomes" id="UP000231701">
    <property type="component" value="Chromosome"/>
</dbReference>
<dbReference type="AlphaFoldDB" id="A0A2K8KYR0"/>
<evidence type="ECO:0000256" key="1">
    <source>
        <dbReference type="SAM" id="Phobius"/>
    </source>
</evidence>
<dbReference type="RefSeq" id="WP_232710086.1">
    <property type="nucleotide sequence ID" value="NZ_CP018799.1"/>
</dbReference>